<protein>
    <recommendedName>
        <fullName evidence="5">CBM-cenC domain-containing protein</fullName>
    </recommendedName>
</protein>
<keyword evidence="2" id="KW-0732">Signal</keyword>
<reference evidence="3 4" key="1">
    <citation type="journal article" date="2018" name="PLoS Pathog.">
        <title>Evolution of structural diversity of trichothecenes, a family of toxins produced by plant pathogenic and entomopathogenic fungi.</title>
        <authorList>
            <person name="Proctor R.H."/>
            <person name="McCormick S.P."/>
            <person name="Kim H.S."/>
            <person name="Cardoza R.E."/>
            <person name="Stanley A.M."/>
            <person name="Lindo L."/>
            <person name="Kelly A."/>
            <person name="Brown D.W."/>
            <person name="Lee T."/>
            <person name="Vaughan M.M."/>
            <person name="Alexander N.J."/>
            <person name="Busman M."/>
            <person name="Gutierrez S."/>
        </authorList>
    </citation>
    <scope>NUCLEOTIDE SEQUENCE [LARGE SCALE GENOMIC DNA]</scope>
    <source>
        <strain evidence="3 4">NRRL 20695</strain>
    </source>
</reference>
<dbReference type="InterPro" id="IPR008979">
    <property type="entry name" value="Galactose-bd-like_sf"/>
</dbReference>
<keyword evidence="4" id="KW-1185">Reference proteome</keyword>
<feature type="region of interest" description="Disordered" evidence="1">
    <location>
        <begin position="80"/>
        <end position="140"/>
    </location>
</feature>
<evidence type="ECO:0000313" key="4">
    <source>
        <dbReference type="Proteomes" id="UP000266234"/>
    </source>
</evidence>
<feature type="compositionally biased region" description="Low complexity" evidence="1">
    <location>
        <begin position="121"/>
        <end position="140"/>
    </location>
</feature>
<comment type="caution">
    <text evidence="3">The sequence shown here is derived from an EMBL/GenBank/DDBJ whole genome shotgun (WGS) entry which is preliminary data.</text>
</comment>
<organism evidence="3 4">
    <name type="scientific">Fusarium longipes</name>
    <dbReference type="NCBI Taxonomy" id="694270"/>
    <lineage>
        <taxon>Eukaryota</taxon>
        <taxon>Fungi</taxon>
        <taxon>Dikarya</taxon>
        <taxon>Ascomycota</taxon>
        <taxon>Pezizomycotina</taxon>
        <taxon>Sordariomycetes</taxon>
        <taxon>Hypocreomycetidae</taxon>
        <taxon>Hypocreales</taxon>
        <taxon>Nectriaceae</taxon>
        <taxon>Fusarium</taxon>
    </lineage>
</organism>
<evidence type="ECO:0000313" key="3">
    <source>
        <dbReference type="EMBL" id="RGP81744.1"/>
    </source>
</evidence>
<dbReference type="EMBL" id="PXOG01000003">
    <property type="protein sequence ID" value="RGP81744.1"/>
    <property type="molecule type" value="Genomic_DNA"/>
</dbReference>
<dbReference type="SUPFAM" id="SSF49785">
    <property type="entry name" value="Galactose-binding domain-like"/>
    <property type="match status" value="1"/>
</dbReference>
<feature type="signal peptide" evidence="2">
    <location>
        <begin position="1"/>
        <end position="22"/>
    </location>
</feature>
<evidence type="ECO:0008006" key="5">
    <source>
        <dbReference type="Google" id="ProtNLM"/>
    </source>
</evidence>
<feature type="chain" id="PRO_5017446758" description="CBM-cenC domain-containing protein" evidence="2">
    <location>
        <begin position="23"/>
        <end position="315"/>
    </location>
</feature>
<name>A0A395TAG9_9HYPO</name>
<evidence type="ECO:0000256" key="1">
    <source>
        <dbReference type="SAM" id="MobiDB-lite"/>
    </source>
</evidence>
<sequence>MPSFKNLAAGLVALLTADAVVASPCKVNSITTSNHALSTSFPVDTETIISSSAQELTSTTVEAILSSTVFSSEWSSVTELSTTESDDISSTEIDTTTGAETSTGDLTMSASVTETTSTLIESSDVSSATETATSAEMTTSADASTITEAISTSTEMTYTTTTVEVPPVLPTVSNLGFDDNSDGRPWIRTGSATVSSATVYWKRSAPNVMVMRPGTSIAQQINDLRSDLTYRIRFYYVEFDTPSATAGCKISATLGDQSLGEVSSLPPRTPSDNFEEFISLPFRPSTASALFKIEITCGSTQTNRYYIDDVSIEFA</sequence>
<dbReference type="OrthoDB" id="5102868at2759"/>
<dbReference type="Proteomes" id="UP000266234">
    <property type="component" value="Unassembled WGS sequence"/>
</dbReference>
<dbReference type="AlphaFoldDB" id="A0A395TAG9"/>
<evidence type="ECO:0000256" key="2">
    <source>
        <dbReference type="SAM" id="SignalP"/>
    </source>
</evidence>
<feature type="compositionally biased region" description="Polar residues" evidence="1">
    <location>
        <begin position="98"/>
        <end position="120"/>
    </location>
</feature>
<dbReference type="Gene3D" id="2.60.120.260">
    <property type="entry name" value="Galactose-binding domain-like"/>
    <property type="match status" value="1"/>
</dbReference>
<accession>A0A395TAG9</accession>
<proteinExistence type="predicted"/>
<gene>
    <name evidence="3" type="ORF">FLONG3_129</name>
</gene>